<gene>
    <name evidence="1" type="ORF">AG0111_0g12432</name>
</gene>
<sequence>MNKFLVASLLASAINAQYNLTYLHLMWEMELTLTLMGSDETATTYEKICPETTTTTPAPSSTDETWYYASPDEQSSLSASYSSALAAFWSFYETALPVETPTVEPKGCTPFTMLQGPETWEFHLTAPGVQTRNGACTWTGVFSEVPITCDADAIGEGYTLPSGSPTIFSQSELRAWTSLRYAVATIVEATPALTPTPTPTPANTEDMSGAGESAKETSVSEGRASGASMPTGAMLMVGAAAAIGGGACGF</sequence>
<reference evidence="1 2" key="1">
    <citation type="journal article" date="2019" name="bioRxiv">
        <title>Genomics, evolutionary history and diagnostics of the Alternaria alternata species group including apple and Asian pear pathotypes.</title>
        <authorList>
            <person name="Armitage A.D."/>
            <person name="Cockerton H.M."/>
            <person name="Sreenivasaprasad S."/>
            <person name="Woodhall J.W."/>
            <person name="Lane C.R."/>
            <person name="Harrison R.J."/>
            <person name="Clarkson J.P."/>
        </authorList>
    </citation>
    <scope>NUCLEOTIDE SEQUENCE [LARGE SCALE GENOMIC DNA]</scope>
    <source>
        <strain evidence="1 2">FERA 650</strain>
    </source>
</reference>
<evidence type="ECO:0000313" key="2">
    <source>
        <dbReference type="Proteomes" id="UP000293547"/>
    </source>
</evidence>
<evidence type="ECO:0000313" key="1">
    <source>
        <dbReference type="EMBL" id="KAB2099286.1"/>
    </source>
</evidence>
<comment type="caution">
    <text evidence="1">The sequence shown here is derived from an EMBL/GenBank/DDBJ whole genome shotgun (WGS) entry which is preliminary data.</text>
</comment>
<proteinExistence type="predicted"/>
<accession>A0ACB6F4D1</accession>
<keyword evidence="2" id="KW-1185">Reference proteome</keyword>
<organism evidence="1 2">
    <name type="scientific">Alternaria gaisen</name>
    <dbReference type="NCBI Taxonomy" id="167740"/>
    <lineage>
        <taxon>Eukaryota</taxon>
        <taxon>Fungi</taxon>
        <taxon>Dikarya</taxon>
        <taxon>Ascomycota</taxon>
        <taxon>Pezizomycotina</taxon>
        <taxon>Dothideomycetes</taxon>
        <taxon>Pleosporomycetidae</taxon>
        <taxon>Pleosporales</taxon>
        <taxon>Pleosporineae</taxon>
        <taxon>Pleosporaceae</taxon>
        <taxon>Alternaria</taxon>
        <taxon>Alternaria sect. Alternaria</taxon>
    </lineage>
</organism>
<dbReference type="Proteomes" id="UP000293547">
    <property type="component" value="Unassembled WGS sequence"/>
</dbReference>
<protein>
    <submittedName>
        <fullName evidence="1">Uncharacterized protein</fullName>
    </submittedName>
</protein>
<name>A0ACB6F4D1_9PLEO</name>
<dbReference type="EMBL" id="PDWZ02000018">
    <property type="protein sequence ID" value="KAB2099286.1"/>
    <property type="molecule type" value="Genomic_DNA"/>
</dbReference>